<evidence type="ECO:0000256" key="6">
    <source>
        <dbReference type="ARBA" id="ARBA00022884"/>
    </source>
</evidence>
<dbReference type="STRING" id="763406.A0A1E3NGF1"/>
<feature type="non-terminal residue" evidence="9">
    <location>
        <position position="322"/>
    </location>
</feature>
<keyword evidence="3" id="KW-0963">Cytoplasm</keyword>
<dbReference type="OrthoDB" id="514777at2759"/>
<evidence type="ECO:0000313" key="10">
    <source>
        <dbReference type="Proteomes" id="UP000094455"/>
    </source>
</evidence>
<name>A0A1E3NGF1_9ASCO</name>
<dbReference type="GO" id="GO:0010494">
    <property type="term" value="C:cytoplasmic stress granule"/>
    <property type="evidence" value="ECO:0007669"/>
    <property type="project" value="UniProtKB-ARBA"/>
</dbReference>
<protein>
    <recommendedName>
        <fullName evidence="8">MIF4G domain-containing protein</fullName>
    </recommendedName>
</protein>
<evidence type="ECO:0000256" key="5">
    <source>
        <dbReference type="ARBA" id="ARBA00022553"/>
    </source>
</evidence>
<organism evidence="9 10">
    <name type="scientific">Pichia membranifaciens NRRL Y-2026</name>
    <dbReference type="NCBI Taxonomy" id="763406"/>
    <lineage>
        <taxon>Eukaryota</taxon>
        <taxon>Fungi</taxon>
        <taxon>Dikarya</taxon>
        <taxon>Ascomycota</taxon>
        <taxon>Saccharomycotina</taxon>
        <taxon>Pichiomycetes</taxon>
        <taxon>Pichiales</taxon>
        <taxon>Pichiaceae</taxon>
        <taxon>Pichia</taxon>
    </lineage>
</organism>
<dbReference type="PANTHER" id="PTHR23253:SF9">
    <property type="entry name" value="EUKARYOTIC TRANSLATION INITIATION FACTOR 4 GAMMA 2"/>
    <property type="match status" value="1"/>
</dbReference>
<feature type="domain" description="MIF4G" evidence="8">
    <location>
        <begin position="41"/>
        <end position="296"/>
    </location>
</feature>
<evidence type="ECO:0000256" key="7">
    <source>
        <dbReference type="ARBA" id="ARBA00022917"/>
    </source>
</evidence>
<dbReference type="Gene3D" id="1.25.40.180">
    <property type="match status" value="1"/>
</dbReference>
<dbReference type="PANTHER" id="PTHR23253">
    <property type="entry name" value="EUKARYOTIC TRANSLATION INITIATION FACTOR 4 GAMMA"/>
    <property type="match status" value="1"/>
</dbReference>
<dbReference type="InterPro" id="IPR003890">
    <property type="entry name" value="MIF4G-like_typ-3"/>
</dbReference>
<comment type="similarity">
    <text evidence="2">Belongs to the eukaryotic initiation factor 4G family.</text>
</comment>
<keyword evidence="4" id="KW-0396">Initiation factor</keyword>
<keyword evidence="5" id="KW-0597">Phosphoprotein</keyword>
<keyword evidence="6" id="KW-0694">RNA-binding</keyword>
<proteinExistence type="inferred from homology"/>
<evidence type="ECO:0000256" key="3">
    <source>
        <dbReference type="ARBA" id="ARBA00022490"/>
    </source>
</evidence>
<feature type="non-terminal residue" evidence="9">
    <location>
        <position position="1"/>
    </location>
</feature>
<evidence type="ECO:0000259" key="8">
    <source>
        <dbReference type="SMART" id="SM00543"/>
    </source>
</evidence>
<dbReference type="GO" id="GO:0003743">
    <property type="term" value="F:translation initiation factor activity"/>
    <property type="evidence" value="ECO:0007669"/>
    <property type="project" value="UniProtKB-KW"/>
</dbReference>
<dbReference type="SMART" id="SM00543">
    <property type="entry name" value="MIF4G"/>
    <property type="match status" value="1"/>
</dbReference>
<evidence type="ECO:0000256" key="1">
    <source>
        <dbReference type="ARBA" id="ARBA00004496"/>
    </source>
</evidence>
<keyword evidence="10" id="KW-1185">Reference proteome</keyword>
<dbReference type="RefSeq" id="XP_019016317.1">
    <property type="nucleotide sequence ID" value="XM_019162297.1"/>
</dbReference>
<dbReference type="GO" id="GO:0003729">
    <property type="term" value="F:mRNA binding"/>
    <property type="evidence" value="ECO:0007669"/>
    <property type="project" value="TreeGrafter"/>
</dbReference>
<comment type="subcellular location">
    <subcellularLocation>
        <location evidence="1">Cytoplasm</location>
    </subcellularLocation>
</comment>
<accession>A0A1E3NGF1</accession>
<gene>
    <name evidence="9" type="ORF">PICMEDRAFT_23142</name>
</gene>
<dbReference type="EMBL" id="KV454005">
    <property type="protein sequence ID" value="ODQ45204.1"/>
    <property type="molecule type" value="Genomic_DNA"/>
</dbReference>
<evidence type="ECO:0000313" key="9">
    <source>
        <dbReference type="EMBL" id="ODQ45204.1"/>
    </source>
</evidence>
<evidence type="ECO:0000256" key="2">
    <source>
        <dbReference type="ARBA" id="ARBA00005775"/>
    </source>
</evidence>
<dbReference type="SUPFAM" id="SSF48371">
    <property type="entry name" value="ARM repeat"/>
    <property type="match status" value="1"/>
</dbReference>
<dbReference type="AlphaFoldDB" id="A0A1E3NGF1"/>
<evidence type="ECO:0000256" key="4">
    <source>
        <dbReference type="ARBA" id="ARBA00022540"/>
    </source>
</evidence>
<sequence length="322" mass="36864">EDVKPLEKTANRWVPKSQSKAKEVKYAPDGETVIYDNEDLEKKIRSLLNKLSLELFDDITDELITLANQSKWETDANALKMTVRLTFAKATDEPHWSSMYAKFCQKLVSTVDKSIYSEDYPIPNATSENQYYTGTNLAYRLLVTRCQSEYEKGWSTDLPVNEDGSPIEPELMSDEYYALAAQKRRGLGLVRFIGELYRLNLIKFRVIVGCIRILTTEPEKEDKPKAAKSNGPYLPQEDTLETLNQFMLTVGQPLEEDVPSCVEYAFQCIKSYIDNPAIGSRIKYKFLDLIDLRKARWMNADSKLAGPKTISQIHAEFNKKQV</sequence>
<reference evidence="9 10" key="1">
    <citation type="journal article" date="2016" name="Proc. Natl. Acad. Sci. U.S.A.">
        <title>Comparative genomics of biotechnologically important yeasts.</title>
        <authorList>
            <person name="Riley R."/>
            <person name="Haridas S."/>
            <person name="Wolfe K.H."/>
            <person name="Lopes M.R."/>
            <person name="Hittinger C.T."/>
            <person name="Goeker M."/>
            <person name="Salamov A.A."/>
            <person name="Wisecaver J.H."/>
            <person name="Long T.M."/>
            <person name="Calvey C.H."/>
            <person name="Aerts A.L."/>
            <person name="Barry K.W."/>
            <person name="Choi C."/>
            <person name="Clum A."/>
            <person name="Coughlan A.Y."/>
            <person name="Deshpande S."/>
            <person name="Douglass A.P."/>
            <person name="Hanson S.J."/>
            <person name="Klenk H.-P."/>
            <person name="LaButti K.M."/>
            <person name="Lapidus A."/>
            <person name="Lindquist E.A."/>
            <person name="Lipzen A.M."/>
            <person name="Meier-Kolthoff J.P."/>
            <person name="Ohm R.A."/>
            <person name="Otillar R.P."/>
            <person name="Pangilinan J.L."/>
            <person name="Peng Y."/>
            <person name="Rokas A."/>
            <person name="Rosa C.A."/>
            <person name="Scheuner C."/>
            <person name="Sibirny A.A."/>
            <person name="Slot J.C."/>
            <person name="Stielow J.B."/>
            <person name="Sun H."/>
            <person name="Kurtzman C.P."/>
            <person name="Blackwell M."/>
            <person name="Grigoriev I.V."/>
            <person name="Jeffries T.W."/>
        </authorList>
    </citation>
    <scope>NUCLEOTIDE SEQUENCE [LARGE SCALE GENOMIC DNA]</scope>
    <source>
        <strain evidence="9 10">NRRL Y-2026</strain>
    </source>
</reference>
<dbReference type="GO" id="GO:0016281">
    <property type="term" value="C:eukaryotic translation initiation factor 4F complex"/>
    <property type="evidence" value="ECO:0007669"/>
    <property type="project" value="TreeGrafter"/>
</dbReference>
<dbReference type="FunFam" id="1.25.40.180:FF:000020">
    <property type="entry name" value="Eukaryotic translation initiation factor subunit"/>
    <property type="match status" value="1"/>
</dbReference>
<dbReference type="GeneID" id="30178984"/>
<keyword evidence="7" id="KW-0648">Protein biosynthesis</keyword>
<dbReference type="Proteomes" id="UP000094455">
    <property type="component" value="Unassembled WGS sequence"/>
</dbReference>
<dbReference type="Pfam" id="PF02854">
    <property type="entry name" value="MIF4G"/>
    <property type="match status" value="1"/>
</dbReference>
<dbReference type="InterPro" id="IPR016024">
    <property type="entry name" value="ARM-type_fold"/>
</dbReference>